<dbReference type="InterPro" id="IPR000039">
    <property type="entry name" value="Ribosomal_eL18"/>
</dbReference>
<feature type="signal peptide" evidence="6">
    <location>
        <begin position="1"/>
        <end position="16"/>
    </location>
</feature>
<dbReference type="GO" id="GO:0006412">
    <property type="term" value="P:translation"/>
    <property type="evidence" value="ECO:0007669"/>
    <property type="project" value="InterPro"/>
</dbReference>
<dbReference type="AlphaFoldDB" id="A0A811YHA8"/>
<feature type="chain" id="PRO_5032831550" evidence="6">
    <location>
        <begin position="17"/>
        <end position="174"/>
    </location>
</feature>
<comment type="caution">
    <text evidence="8">The sequence shown here is derived from an EMBL/GenBank/DDBJ whole genome shotgun (WGS) entry which is preliminary data.</text>
</comment>
<keyword evidence="4" id="KW-0687">Ribonucleoprotein</keyword>
<evidence type="ECO:0000256" key="2">
    <source>
        <dbReference type="ARBA" id="ARBA00011133"/>
    </source>
</evidence>
<dbReference type="PANTHER" id="PTHR10934">
    <property type="entry name" value="60S RIBOSOMAL PROTEIN L18"/>
    <property type="match status" value="1"/>
</dbReference>
<dbReference type="EMBL" id="CAJHUB010000678">
    <property type="protein sequence ID" value="CAD7676861.1"/>
    <property type="molecule type" value="Genomic_DNA"/>
</dbReference>
<evidence type="ECO:0000256" key="3">
    <source>
        <dbReference type="ARBA" id="ARBA00022980"/>
    </source>
</evidence>
<dbReference type="GO" id="GO:0003735">
    <property type="term" value="F:structural constituent of ribosome"/>
    <property type="evidence" value="ECO:0007669"/>
    <property type="project" value="InterPro"/>
</dbReference>
<dbReference type="GO" id="GO:0003723">
    <property type="term" value="F:RNA binding"/>
    <property type="evidence" value="ECO:0007669"/>
    <property type="project" value="TreeGrafter"/>
</dbReference>
<comment type="similarity">
    <text evidence="1">Belongs to the eukaryotic ribosomal protein eL18 family.</text>
</comment>
<comment type="subunit">
    <text evidence="2">Component of the large ribosomal subunit.</text>
</comment>
<evidence type="ECO:0000313" key="9">
    <source>
        <dbReference type="Proteomes" id="UP000645828"/>
    </source>
</evidence>
<keyword evidence="3" id="KW-0689">Ribosomal protein</keyword>
<evidence type="ECO:0000313" key="8">
    <source>
        <dbReference type="EMBL" id="CAD7676861.1"/>
    </source>
</evidence>
<evidence type="ECO:0000256" key="1">
    <source>
        <dbReference type="ARBA" id="ARBA00006815"/>
    </source>
</evidence>
<proteinExistence type="inferred from homology"/>
<protein>
    <submittedName>
        <fullName evidence="8">(raccoon dog) hypothetical protein</fullName>
    </submittedName>
</protein>
<dbReference type="SUPFAM" id="SSF52080">
    <property type="entry name" value="Ribosomal proteins L15p and L18e"/>
    <property type="match status" value="1"/>
</dbReference>
<dbReference type="PANTHER" id="PTHR10934:SF2">
    <property type="entry name" value="LARGE RIBOSOMAL SUBUNIT PROTEIN EL18"/>
    <property type="match status" value="1"/>
</dbReference>
<dbReference type="GO" id="GO:0022625">
    <property type="term" value="C:cytosolic large ribosomal subunit"/>
    <property type="evidence" value="ECO:0007669"/>
    <property type="project" value="TreeGrafter"/>
</dbReference>
<feature type="region of interest" description="Disordered" evidence="5">
    <location>
        <begin position="146"/>
        <end position="174"/>
    </location>
</feature>
<dbReference type="Proteomes" id="UP000645828">
    <property type="component" value="Unassembled WGS sequence"/>
</dbReference>
<keyword evidence="6" id="KW-0732">Signal</keyword>
<gene>
    <name evidence="8" type="ORF">NYPRO_LOCUS9656</name>
</gene>
<name>A0A811YHA8_NYCPR</name>
<evidence type="ECO:0000256" key="5">
    <source>
        <dbReference type="SAM" id="MobiDB-lite"/>
    </source>
</evidence>
<dbReference type="Pfam" id="PF17135">
    <property type="entry name" value="Ribosomal_L18"/>
    <property type="match status" value="1"/>
</dbReference>
<dbReference type="InterPro" id="IPR036227">
    <property type="entry name" value="Ribosomal_uL15/eL18_sf"/>
</dbReference>
<dbReference type="Gene3D" id="3.100.10.10">
    <property type="match status" value="1"/>
</dbReference>
<evidence type="ECO:0000256" key="4">
    <source>
        <dbReference type="ARBA" id="ARBA00023274"/>
    </source>
</evidence>
<organism evidence="8 9">
    <name type="scientific">Nyctereutes procyonoides</name>
    <name type="common">Raccoon dog</name>
    <name type="synonym">Canis procyonoides</name>
    <dbReference type="NCBI Taxonomy" id="34880"/>
    <lineage>
        <taxon>Eukaryota</taxon>
        <taxon>Metazoa</taxon>
        <taxon>Chordata</taxon>
        <taxon>Craniata</taxon>
        <taxon>Vertebrata</taxon>
        <taxon>Euteleostomi</taxon>
        <taxon>Mammalia</taxon>
        <taxon>Eutheria</taxon>
        <taxon>Laurasiatheria</taxon>
        <taxon>Carnivora</taxon>
        <taxon>Caniformia</taxon>
        <taxon>Canidae</taxon>
        <taxon>Nyctereutes</taxon>
    </lineage>
</organism>
<sequence length="174" mass="20478">MFFCFVFWLHHGTCFCYNRDQKIWCKDPKIQDSYLRLLVKLYGFLAKRTNSTFTQVLLKRSFMSHTNQLPLFLSRMIQKMKLPGQKEKTAVIVGTICPYNNVCELCVSSHACSHILKAEGKILIFDQLAWSLPRRYRYFGKALGSPHSHINRSQRVKPSAGRKVSKWARNRYRR</sequence>
<keyword evidence="9" id="KW-1185">Reference proteome</keyword>
<dbReference type="InterPro" id="IPR021131">
    <property type="entry name" value="Ribosomal_uL15/eL18"/>
</dbReference>
<feature type="domain" description="Large ribosomal subunit protein uL15/eL18" evidence="7">
    <location>
        <begin position="20"/>
        <end position="133"/>
    </location>
</feature>
<feature type="compositionally biased region" description="Basic residues" evidence="5">
    <location>
        <begin position="163"/>
        <end position="174"/>
    </location>
</feature>
<accession>A0A811YHA8</accession>
<reference evidence="8" key="1">
    <citation type="submission" date="2020-12" db="EMBL/GenBank/DDBJ databases">
        <authorList>
            <consortium name="Molecular Ecology Group"/>
        </authorList>
    </citation>
    <scope>NUCLEOTIDE SEQUENCE</scope>
    <source>
        <strain evidence="8">TBG_1078</strain>
    </source>
</reference>
<evidence type="ECO:0000256" key="6">
    <source>
        <dbReference type="SAM" id="SignalP"/>
    </source>
</evidence>
<evidence type="ECO:0000259" key="7">
    <source>
        <dbReference type="Pfam" id="PF17135"/>
    </source>
</evidence>